<dbReference type="AlphaFoldDB" id="A0A7S4LI44"/>
<feature type="region of interest" description="Disordered" evidence="1">
    <location>
        <begin position="250"/>
        <end position="278"/>
    </location>
</feature>
<feature type="signal peptide" evidence="2">
    <location>
        <begin position="1"/>
        <end position="24"/>
    </location>
</feature>
<dbReference type="PANTHER" id="PTHR24543">
    <property type="entry name" value="MULTICOPPER OXIDASE-RELATED"/>
    <property type="match status" value="1"/>
</dbReference>
<dbReference type="InterPro" id="IPR000421">
    <property type="entry name" value="FA58C"/>
</dbReference>
<dbReference type="PROSITE" id="PS01285">
    <property type="entry name" value="FA58C_1"/>
    <property type="match status" value="3"/>
</dbReference>
<evidence type="ECO:0000313" key="4">
    <source>
        <dbReference type="EMBL" id="CAE0830765.1"/>
    </source>
</evidence>
<dbReference type="FunFam" id="2.60.120.260:FF:000016">
    <property type="entry name" value="Contactin-associated protein-like 4 isoform 1"/>
    <property type="match status" value="2"/>
</dbReference>
<dbReference type="InterPro" id="IPR008979">
    <property type="entry name" value="Galactose-bd-like_sf"/>
</dbReference>
<feature type="chain" id="PRO_5030856843" description="F5/8 type C domain-containing protein" evidence="2">
    <location>
        <begin position="25"/>
        <end position="604"/>
    </location>
</feature>
<dbReference type="CDD" id="cd00057">
    <property type="entry name" value="FA58C"/>
    <property type="match status" value="2"/>
</dbReference>
<sequence length="604" mass="67222">MARHEYPSGVPWLLFALLFAGTAGKGLYRPVGLGATANLGIPDSSFTASGQSDDQTGPEQARLYSASYGGGWVAADSNLDNTDQWLQIDLLNPQLVVKIETQGRSRAQHWTTHYKLLYSNVTTNWTVYQTGGADRIFEGNTDRYKVRETVLDPPFHARYVRFNPWGWYRKAALRVELFVCRGPSCLNPALPSGDIVPVGIGMRSSLGIADHRMTCSGHLDPQPTGSEAEAQKAMDEGECPIELKRELEAQRQRMAAEAAEAEAKAAAASNDSPSNATEDLVPKLAVPLLRDEKCDQRYVAHQGRLYNTAGGGGWAPDEAREGTWLQVDMGKDYYVKGIVTQGREFADQYVTEYYVSTKASDALMAETYSDAGGRPLFLTANTDHRQPHTNWLDKAPLAQYVKIHPTKWKAYPTLRVEILVCPGSAVDCEPQPVGVGARSHQSVRDADIKASSALKFFAEHHGRLENTAGGGGWIPDHYNNPDGHFLQVDMKDLLYIGEVATQGILHKNTWTTTYKIAYATHPAEWTDYKEDGQVKVFEGNRNQNTVVRNTFTRPFSARYVRIYPLTWSWVPGLRWELYEVMEESHTFSSVEPLKMPGDSMGMDF</sequence>
<dbReference type="EMBL" id="HBJA01122112">
    <property type="protein sequence ID" value="CAE0830765.1"/>
    <property type="molecule type" value="Transcribed_RNA"/>
</dbReference>
<dbReference type="Gene3D" id="2.60.120.260">
    <property type="entry name" value="Galactose-binding domain-like"/>
    <property type="match status" value="3"/>
</dbReference>
<dbReference type="Pfam" id="PF00754">
    <property type="entry name" value="F5_F8_type_C"/>
    <property type="match status" value="3"/>
</dbReference>
<evidence type="ECO:0000256" key="2">
    <source>
        <dbReference type="SAM" id="SignalP"/>
    </source>
</evidence>
<feature type="domain" description="F5/8 type C" evidence="3">
    <location>
        <begin position="28"/>
        <end position="180"/>
    </location>
</feature>
<proteinExistence type="predicted"/>
<dbReference type="PROSITE" id="PS50022">
    <property type="entry name" value="FA58C_3"/>
    <property type="match status" value="3"/>
</dbReference>
<accession>A0A7S4LI44</accession>
<gene>
    <name evidence="4" type="ORF">EGYM00163_LOCUS42046</name>
</gene>
<protein>
    <recommendedName>
        <fullName evidence="3">F5/8 type C domain-containing protein</fullName>
    </recommendedName>
</protein>
<reference evidence="4" key="1">
    <citation type="submission" date="2021-01" db="EMBL/GenBank/DDBJ databases">
        <authorList>
            <person name="Corre E."/>
            <person name="Pelletier E."/>
            <person name="Niang G."/>
            <person name="Scheremetjew M."/>
            <person name="Finn R."/>
            <person name="Kale V."/>
            <person name="Holt S."/>
            <person name="Cochrane G."/>
            <person name="Meng A."/>
            <person name="Brown T."/>
            <person name="Cohen L."/>
        </authorList>
    </citation>
    <scope>NUCLEOTIDE SEQUENCE</scope>
    <source>
        <strain evidence="4">CCMP1594</strain>
    </source>
</reference>
<feature type="domain" description="F5/8 type C" evidence="3">
    <location>
        <begin position="269"/>
        <end position="421"/>
    </location>
</feature>
<organism evidence="4">
    <name type="scientific">Eutreptiella gymnastica</name>
    <dbReference type="NCBI Taxonomy" id="73025"/>
    <lineage>
        <taxon>Eukaryota</taxon>
        <taxon>Discoba</taxon>
        <taxon>Euglenozoa</taxon>
        <taxon>Euglenida</taxon>
        <taxon>Spirocuta</taxon>
        <taxon>Euglenophyceae</taxon>
        <taxon>Eutreptiales</taxon>
        <taxon>Eutreptiaceae</taxon>
        <taxon>Eutreptiella</taxon>
    </lineage>
</organism>
<keyword evidence="2" id="KW-0732">Signal</keyword>
<feature type="domain" description="F5/8 type C" evidence="3">
    <location>
        <begin position="428"/>
        <end position="580"/>
    </location>
</feature>
<dbReference type="SMART" id="SM00231">
    <property type="entry name" value="FA58C"/>
    <property type="match status" value="3"/>
</dbReference>
<name>A0A7S4LI44_9EUGL</name>
<dbReference type="SUPFAM" id="SSF49785">
    <property type="entry name" value="Galactose-binding domain-like"/>
    <property type="match status" value="3"/>
</dbReference>
<evidence type="ECO:0000256" key="1">
    <source>
        <dbReference type="SAM" id="MobiDB-lite"/>
    </source>
</evidence>
<evidence type="ECO:0000259" key="3">
    <source>
        <dbReference type="PROSITE" id="PS50022"/>
    </source>
</evidence>